<reference evidence="2" key="2">
    <citation type="submission" date="2020-09" db="EMBL/GenBank/DDBJ databases">
        <authorList>
            <person name="Sun Q."/>
            <person name="Zhou Y."/>
        </authorList>
    </citation>
    <scope>NUCLEOTIDE SEQUENCE</scope>
    <source>
        <strain evidence="2">CGMCC 1.15478</strain>
    </source>
</reference>
<dbReference type="Gene3D" id="3.40.50.300">
    <property type="entry name" value="P-loop containing nucleotide triphosphate hydrolases"/>
    <property type="match status" value="1"/>
</dbReference>
<dbReference type="SUPFAM" id="SSF52540">
    <property type="entry name" value="P-loop containing nucleoside triphosphate hydrolases"/>
    <property type="match status" value="1"/>
</dbReference>
<reference evidence="2" key="1">
    <citation type="journal article" date="2014" name="Int. J. Syst. Evol. Microbiol.">
        <title>Complete genome sequence of Corynebacterium casei LMG S-19264T (=DSM 44701T), isolated from a smear-ripened cheese.</title>
        <authorList>
            <consortium name="US DOE Joint Genome Institute (JGI-PGF)"/>
            <person name="Walter F."/>
            <person name="Albersmeier A."/>
            <person name="Kalinowski J."/>
            <person name="Ruckert C."/>
        </authorList>
    </citation>
    <scope>NUCLEOTIDE SEQUENCE</scope>
    <source>
        <strain evidence="2">CGMCC 1.15478</strain>
    </source>
</reference>
<name>A0A916U7W6_9ACTN</name>
<evidence type="ECO:0000313" key="3">
    <source>
        <dbReference type="Proteomes" id="UP000641514"/>
    </source>
</evidence>
<comment type="caution">
    <text evidence="2">The sequence shown here is derived from an EMBL/GenBank/DDBJ whole genome shotgun (WGS) entry which is preliminary data.</text>
</comment>
<proteinExistence type="predicted"/>
<protein>
    <recommendedName>
        <fullName evidence="1">ABC transporter domain-containing protein</fullName>
    </recommendedName>
</protein>
<evidence type="ECO:0000259" key="1">
    <source>
        <dbReference type="Pfam" id="PF00005"/>
    </source>
</evidence>
<dbReference type="RefSeq" id="WP_188671798.1">
    <property type="nucleotide sequence ID" value="NZ_BMJH01000001.1"/>
</dbReference>
<dbReference type="EMBL" id="BMJH01000001">
    <property type="protein sequence ID" value="GGC62422.1"/>
    <property type="molecule type" value="Genomic_DNA"/>
</dbReference>
<dbReference type="InterPro" id="IPR027417">
    <property type="entry name" value="P-loop_NTPase"/>
</dbReference>
<organism evidence="2 3">
    <name type="scientific">Hoyosella rhizosphaerae</name>
    <dbReference type="NCBI Taxonomy" id="1755582"/>
    <lineage>
        <taxon>Bacteria</taxon>
        <taxon>Bacillati</taxon>
        <taxon>Actinomycetota</taxon>
        <taxon>Actinomycetes</taxon>
        <taxon>Mycobacteriales</taxon>
        <taxon>Hoyosellaceae</taxon>
        <taxon>Hoyosella</taxon>
    </lineage>
</organism>
<evidence type="ECO:0000313" key="2">
    <source>
        <dbReference type="EMBL" id="GGC62422.1"/>
    </source>
</evidence>
<sequence>MGSDTTDAAPEDREPAISADSLALKGTRGPVYGPHTFTIPEGGITVLQSPPGTGRTALLLTLTGRMRPTSGSLTILGLPYPKRGHRIRKHTSIAGFSTIDDLDDALTVGDAIRERDTWATPAYRFVGRTTNDRVDEVCALMFDDRPIPTAKTVVWDLSQLDRLLLQVSLALVDDPHILAVDDLAQVENLTDRAHLIDRLAALTPHRTVLTTAVEHVTQDPTVSHLGLATSR</sequence>
<dbReference type="Proteomes" id="UP000641514">
    <property type="component" value="Unassembled WGS sequence"/>
</dbReference>
<dbReference type="Pfam" id="PF00005">
    <property type="entry name" value="ABC_tran"/>
    <property type="match status" value="1"/>
</dbReference>
<keyword evidence="3" id="KW-1185">Reference proteome</keyword>
<accession>A0A916U7W6</accession>
<feature type="domain" description="ABC transporter" evidence="1">
    <location>
        <begin position="36"/>
        <end position="182"/>
    </location>
</feature>
<gene>
    <name evidence="2" type="ORF">GCM10011410_13570</name>
</gene>
<dbReference type="GO" id="GO:0016887">
    <property type="term" value="F:ATP hydrolysis activity"/>
    <property type="evidence" value="ECO:0007669"/>
    <property type="project" value="InterPro"/>
</dbReference>
<dbReference type="GO" id="GO:0005524">
    <property type="term" value="F:ATP binding"/>
    <property type="evidence" value="ECO:0007669"/>
    <property type="project" value="InterPro"/>
</dbReference>
<dbReference type="AlphaFoldDB" id="A0A916U7W6"/>
<dbReference type="InterPro" id="IPR003439">
    <property type="entry name" value="ABC_transporter-like_ATP-bd"/>
</dbReference>